<dbReference type="EMBL" id="BNCP01000023">
    <property type="protein sequence ID" value="GIL82262.1"/>
    <property type="molecule type" value="Genomic_DNA"/>
</dbReference>
<sequence>MEEKEKLEMILRDLEAEIRVLSAKAESAEDTADKNFYRALLLKKEDHLLKEKELLVKEKEKEVLLLEKDKDLRREKLMRLEMLGARGSAAGLGVESTTGSDSAAGLGVGSTAGAGPPACKLRQDLQNQDLFFFEPMDAIGAAAVASPGVASRFFLDPMGRQTNELKSWLDRAEKLYCEGKPILPLFINGLVKSGKSFILNEVLPAVINTYYCSGGSSQQHASMAQPNFLRVNCLPCNHSSGNSGFLMDFLVKLTKSAASQQLSAAASTPIPSNGSAVTMLAAIQDFMERLPRDRLNFLLIDEAQSFYLLERPVSNDCPQDGSTLDRSAVRQMRVILKELLLDSPRWVAWAITGSSMATLWANVAVTPPNGFALIMHHRRLNLDPMVPEDVLEVAWEQLKAQAATWDPALPEDLIWESPQQIAMLAYMCQEWINSRTASTAVELVNQTMKQKLIPEVLADLRMVLQELDKHRAHLRLLLELLDPLAGVEPAKLPQAFEMLLGSFATERGGRLYLDNPLLAQVLKVVTTESGELVDSIDTVQWSSSVMLRALIVLGERCKNPEFNSYKDLHSLLEDMASALALTPDGLLKADWFTHVLDHRYNSRGSKANFEQNYRAQAQQDPKVGLRWFHALLRNVLSHGSIVEQQKALEFYPPKLADFHSSGRINNVVTKTYGTPMPKMYDSPMPRGSKAPGALAAATPRAQFQPHVGPVRTFSLYLGKRLGRARWALGAAAATAAAAAVTLELPTRLVQAQQQPPGV</sequence>
<evidence type="ECO:0000313" key="4">
    <source>
        <dbReference type="Proteomes" id="UP000747110"/>
    </source>
</evidence>
<organism evidence="2 4">
    <name type="scientific">Volvox reticuliferus</name>
    <dbReference type="NCBI Taxonomy" id="1737510"/>
    <lineage>
        <taxon>Eukaryota</taxon>
        <taxon>Viridiplantae</taxon>
        <taxon>Chlorophyta</taxon>
        <taxon>core chlorophytes</taxon>
        <taxon>Chlorophyceae</taxon>
        <taxon>CS clade</taxon>
        <taxon>Chlamydomonadales</taxon>
        <taxon>Volvocaceae</taxon>
        <taxon>Volvox</taxon>
    </lineage>
</organism>
<evidence type="ECO:0000313" key="3">
    <source>
        <dbReference type="EMBL" id="GIM02356.1"/>
    </source>
</evidence>
<comment type="caution">
    <text evidence="2">The sequence shown here is derived from an EMBL/GenBank/DDBJ whole genome shotgun (WGS) entry which is preliminary data.</text>
</comment>
<feature type="coiled-coil region" evidence="1">
    <location>
        <begin position="4"/>
        <end position="69"/>
    </location>
</feature>
<dbReference type="OrthoDB" id="537030at2759"/>
<keyword evidence="1" id="KW-0175">Coiled coil</keyword>
<gene>
    <name evidence="2" type="ORF">Vretifemale_11166</name>
    <name evidence="3" type="ORF">Vretimale_7231</name>
</gene>
<accession>A0A8J4FMD4</accession>
<dbReference type="Proteomes" id="UP000747110">
    <property type="component" value="Unassembled WGS sequence"/>
</dbReference>
<reference evidence="2" key="1">
    <citation type="journal article" date="2021" name="Proc. Natl. Acad. Sci. U.S.A.">
        <title>Three genomes in the algal genus Volvox reveal the fate of a haploid sex-determining region after a transition to homothallism.</title>
        <authorList>
            <person name="Yamamoto K."/>
            <person name="Hamaji T."/>
            <person name="Kawai-Toyooka H."/>
            <person name="Matsuzaki R."/>
            <person name="Takahashi F."/>
            <person name="Nishimura Y."/>
            <person name="Kawachi M."/>
            <person name="Noguchi H."/>
            <person name="Minakuchi Y."/>
            <person name="Umen J.G."/>
            <person name="Toyoda A."/>
            <person name="Nozaki H."/>
        </authorList>
    </citation>
    <scope>NUCLEOTIDE SEQUENCE</scope>
    <source>
        <strain evidence="3">NIES-3785</strain>
        <strain evidence="2">NIES-3786</strain>
    </source>
</reference>
<proteinExistence type="predicted"/>
<keyword evidence="4" id="KW-1185">Reference proteome</keyword>
<dbReference type="AlphaFoldDB" id="A0A8J4FMD4"/>
<dbReference type="EMBL" id="BNCQ01000011">
    <property type="protein sequence ID" value="GIM02356.1"/>
    <property type="molecule type" value="Genomic_DNA"/>
</dbReference>
<evidence type="ECO:0000256" key="1">
    <source>
        <dbReference type="SAM" id="Coils"/>
    </source>
</evidence>
<name>A0A8J4FMD4_9CHLO</name>
<dbReference type="Proteomes" id="UP000722791">
    <property type="component" value="Unassembled WGS sequence"/>
</dbReference>
<evidence type="ECO:0000313" key="2">
    <source>
        <dbReference type="EMBL" id="GIL82262.1"/>
    </source>
</evidence>
<protein>
    <submittedName>
        <fullName evidence="2">Uncharacterized protein</fullName>
    </submittedName>
</protein>